<evidence type="ECO:0000313" key="15">
    <source>
        <dbReference type="Proteomes" id="UP000184476"/>
    </source>
</evidence>
<reference evidence="14 15" key="1">
    <citation type="submission" date="2016-11" db="EMBL/GenBank/DDBJ databases">
        <authorList>
            <person name="Jaros S."/>
            <person name="Januszkiewicz K."/>
            <person name="Wedrychowicz H."/>
        </authorList>
    </citation>
    <scope>NUCLEOTIDE SEQUENCE [LARGE SCALE GENOMIC DNA]</scope>
    <source>
        <strain evidence="14 15">DSM 44666</strain>
    </source>
</reference>
<dbReference type="AlphaFoldDB" id="A0A1M4YSX0"/>
<evidence type="ECO:0000313" key="14">
    <source>
        <dbReference type="EMBL" id="SHF08851.1"/>
    </source>
</evidence>
<comment type="function">
    <text evidence="10">Part of the ABC transporter complex hrt involved in hemin import. Responsible for the translocation of the substrate across the membrane.</text>
</comment>
<evidence type="ECO:0000256" key="11">
    <source>
        <dbReference type="SAM" id="Phobius"/>
    </source>
</evidence>
<dbReference type="InterPro" id="IPR003838">
    <property type="entry name" value="ABC3_permease_C"/>
</dbReference>
<evidence type="ECO:0000256" key="2">
    <source>
        <dbReference type="ARBA" id="ARBA00008697"/>
    </source>
</evidence>
<evidence type="ECO:0000256" key="10">
    <source>
        <dbReference type="ARBA" id="ARBA00024973"/>
    </source>
</evidence>
<dbReference type="RefSeq" id="WP_340148301.1">
    <property type="nucleotide sequence ID" value="NZ_FQVL01000007.1"/>
</dbReference>
<dbReference type="Pfam" id="PF12704">
    <property type="entry name" value="MacB_PCD"/>
    <property type="match status" value="1"/>
</dbReference>
<name>A0A1M4YSX0_9BACL</name>
<accession>A0A1M4YSX0</accession>
<keyword evidence="8 11" id="KW-1133">Transmembrane helix</keyword>
<dbReference type="EMBL" id="FQVL01000007">
    <property type="protein sequence ID" value="SHF08851.1"/>
    <property type="molecule type" value="Genomic_DNA"/>
</dbReference>
<organism evidence="14 15">
    <name type="scientific">Seinonella peptonophila</name>
    <dbReference type="NCBI Taxonomy" id="112248"/>
    <lineage>
        <taxon>Bacteria</taxon>
        <taxon>Bacillati</taxon>
        <taxon>Bacillota</taxon>
        <taxon>Bacilli</taxon>
        <taxon>Bacillales</taxon>
        <taxon>Thermoactinomycetaceae</taxon>
        <taxon>Seinonella</taxon>
    </lineage>
</organism>
<protein>
    <recommendedName>
        <fullName evidence="4">Putative hemin transport system permease protein HrtB</fullName>
    </recommendedName>
</protein>
<keyword evidence="9 11" id="KW-0472">Membrane</keyword>
<gene>
    <name evidence="14" type="ORF">SAMN05444392_107125</name>
</gene>
<comment type="subcellular location">
    <subcellularLocation>
        <location evidence="1">Cell membrane</location>
        <topology evidence="1">Multi-pass membrane protein</topology>
    </subcellularLocation>
</comment>
<comment type="similarity">
    <text evidence="2">Belongs to the ABC-4 integral membrane protein family. HrtB subfamily.</text>
</comment>
<dbReference type="InterPro" id="IPR051125">
    <property type="entry name" value="ABC-4/HrtB_transporter"/>
</dbReference>
<dbReference type="STRING" id="112248.SAMN05444392_107125"/>
<evidence type="ECO:0000259" key="12">
    <source>
        <dbReference type="Pfam" id="PF02687"/>
    </source>
</evidence>
<feature type="transmembrane region" description="Helical" evidence="11">
    <location>
        <begin position="254"/>
        <end position="278"/>
    </location>
</feature>
<sequence>MNLFLAIKELKHAKFRYVMMSIIIILIAWLVFILSGLGNGLSTLSAASIKNLDANYVVYEKSASATFSKSILSGDLINEIKKNKDVEDAAGFGSSMASISTEKTGNANKKTDVALLGITVGSFIEPNVIEGKKLSTGDKFGVLANKSLKDAGYKINDELLVSNSKMKLTIIGFVENETFNHLPVLFTNLNTWRDYQFAAPGADNGVKKPVQAVTLKAPHLNAAKLDKEIKGIETVTKPVAVNGMPGYKEESGTILMMLVFLMVISAFIIAAFFYVITIQKTSQFGVMKAIGASNRFISKAIVSQVFILSFSGIMIGIGLTYLTALAFPKNMPFDLDVKLVVLYALCLLMISLLSSIISVRQIAKIDPLTALGRVE</sequence>
<keyword evidence="7 11" id="KW-0812">Transmembrane</keyword>
<feature type="domain" description="ABC3 transporter permease C-terminal" evidence="12">
    <location>
        <begin position="256"/>
        <end position="367"/>
    </location>
</feature>
<evidence type="ECO:0000256" key="1">
    <source>
        <dbReference type="ARBA" id="ARBA00004651"/>
    </source>
</evidence>
<feature type="transmembrane region" description="Helical" evidence="11">
    <location>
        <begin position="305"/>
        <end position="327"/>
    </location>
</feature>
<keyword evidence="15" id="KW-1185">Reference proteome</keyword>
<evidence type="ECO:0000256" key="9">
    <source>
        <dbReference type="ARBA" id="ARBA00023136"/>
    </source>
</evidence>
<feature type="domain" description="MacB-like periplasmic core" evidence="13">
    <location>
        <begin position="20"/>
        <end position="196"/>
    </location>
</feature>
<evidence type="ECO:0000256" key="3">
    <source>
        <dbReference type="ARBA" id="ARBA00011131"/>
    </source>
</evidence>
<evidence type="ECO:0000256" key="5">
    <source>
        <dbReference type="ARBA" id="ARBA00022448"/>
    </source>
</evidence>
<dbReference type="InterPro" id="IPR025857">
    <property type="entry name" value="MacB_PCD"/>
</dbReference>
<evidence type="ECO:0000256" key="8">
    <source>
        <dbReference type="ARBA" id="ARBA00022989"/>
    </source>
</evidence>
<keyword evidence="5" id="KW-0813">Transport</keyword>
<evidence type="ECO:0000256" key="4">
    <source>
        <dbReference type="ARBA" id="ARBA00016962"/>
    </source>
</evidence>
<evidence type="ECO:0000256" key="6">
    <source>
        <dbReference type="ARBA" id="ARBA00022475"/>
    </source>
</evidence>
<comment type="subunit">
    <text evidence="3">The complex is composed of two ATP-binding proteins (HrtA), two transmembrane proteins (HrtB) and a solute-binding protein.</text>
</comment>
<dbReference type="Pfam" id="PF02687">
    <property type="entry name" value="FtsX"/>
    <property type="match status" value="1"/>
</dbReference>
<evidence type="ECO:0000259" key="13">
    <source>
        <dbReference type="Pfam" id="PF12704"/>
    </source>
</evidence>
<dbReference type="Proteomes" id="UP000184476">
    <property type="component" value="Unassembled WGS sequence"/>
</dbReference>
<feature type="transmembrane region" description="Helical" evidence="11">
    <location>
        <begin position="339"/>
        <end position="359"/>
    </location>
</feature>
<dbReference type="GO" id="GO:0005886">
    <property type="term" value="C:plasma membrane"/>
    <property type="evidence" value="ECO:0007669"/>
    <property type="project" value="UniProtKB-SubCell"/>
</dbReference>
<dbReference type="PANTHER" id="PTHR43738:SF1">
    <property type="entry name" value="HEMIN TRANSPORT SYSTEM PERMEASE PROTEIN HRTB-RELATED"/>
    <property type="match status" value="1"/>
</dbReference>
<evidence type="ECO:0000256" key="7">
    <source>
        <dbReference type="ARBA" id="ARBA00022692"/>
    </source>
</evidence>
<dbReference type="PANTHER" id="PTHR43738">
    <property type="entry name" value="ABC TRANSPORTER, MEMBRANE PROTEIN"/>
    <property type="match status" value="1"/>
</dbReference>
<proteinExistence type="inferred from homology"/>
<keyword evidence="6" id="KW-1003">Cell membrane</keyword>